<name>A0A3S5A8T9_9PLAT</name>
<protein>
    <submittedName>
        <fullName evidence="1">Uncharacterized protein</fullName>
    </submittedName>
</protein>
<reference evidence="1" key="1">
    <citation type="submission" date="2018-11" db="EMBL/GenBank/DDBJ databases">
        <authorList>
            <consortium name="Pathogen Informatics"/>
        </authorList>
    </citation>
    <scope>NUCLEOTIDE SEQUENCE</scope>
</reference>
<accession>A0A3S5A8T9</accession>
<proteinExistence type="predicted"/>
<keyword evidence="2" id="KW-1185">Reference proteome</keyword>
<dbReference type="Proteomes" id="UP000784294">
    <property type="component" value="Unassembled WGS sequence"/>
</dbReference>
<gene>
    <name evidence="1" type="ORF">PXEA_LOCUS11285</name>
</gene>
<comment type="caution">
    <text evidence="1">The sequence shown here is derived from an EMBL/GenBank/DDBJ whole genome shotgun (WGS) entry which is preliminary data.</text>
</comment>
<sequence>MPPVSLLLSPPVVPLSAQVARRPSNYNPSVCSTSAELTNCGSLSRPGFGTPALRSPSRLANATPENPFVAIEARMHSGVGILFK</sequence>
<dbReference type="EMBL" id="CAAALY010034451">
    <property type="protein sequence ID" value="VEL17845.1"/>
    <property type="molecule type" value="Genomic_DNA"/>
</dbReference>
<dbReference type="AlphaFoldDB" id="A0A3S5A8T9"/>
<evidence type="ECO:0000313" key="2">
    <source>
        <dbReference type="Proteomes" id="UP000784294"/>
    </source>
</evidence>
<organism evidence="1 2">
    <name type="scientific">Protopolystoma xenopodis</name>
    <dbReference type="NCBI Taxonomy" id="117903"/>
    <lineage>
        <taxon>Eukaryota</taxon>
        <taxon>Metazoa</taxon>
        <taxon>Spiralia</taxon>
        <taxon>Lophotrochozoa</taxon>
        <taxon>Platyhelminthes</taxon>
        <taxon>Monogenea</taxon>
        <taxon>Polyopisthocotylea</taxon>
        <taxon>Polystomatidea</taxon>
        <taxon>Polystomatidae</taxon>
        <taxon>Protopolystoma</taxon>
    </lineage>
</organism>
<evidence type="ECO:0000313" key="1">
    <source>
        <dbReference type="EMBL" id="VEL17845.1"/>
    </source>
</evidence>